<evidence type="ECO:0000256" key="5">
    <source>
        <dbReference type="ARBA" id="ARBA00023004"/>
    </source>
</evidence>
<dbReference type="RefSeq" id="WP_066620753.1">
    <property type="nucleotide sequence ID" value="NZ_FQXL01000022.1"/>
</dbReference>
<dbReference type="OrthoDB" id="9794720at2"/>
<evidence type="ECO:0000256" key="9">
    <source>
        <dbReference type="RuleBase" id="RU365022"/>
    </source>
</evidence>
<keyword evidence="2 9" id="KW-0479">Metal-binding</keyword>
<sequence>MEYNFDDFKVQGTKFNYYFVCKRKLWLFSKGIAMEEANDRVQQGKITHEYAYKNKEDKKEKLIDGLIKIDILEKEDIREVKLSSKMKDSDRMQLLYYLYYLKQLGIIKRGTLNYVKERRVEEVVLTIQDEEKIEEVLKEIKNILKFKYPPKVEKLTYCKKCAYYEYCYVKEID</sequence>
<dbReference type="GO" id="GO:0004527">
    <property type="term" value="F:exonuclease activity"/>
    <property type="evidence" value="ECO:0007669"/>
    <property type="project" value="UniProtKB-KW"/>
</dbReference>
<dbReference type="EC" id="3.1.12.1" evidence="9"/>
<keyword evidence="1 9" id="KW-0540">Nuclease</keyword>
<comment type="similarity">
    <text evidence="9">Belongs to the CRISPR-associated exonuclease Cas4 family.</text>
</comment>
<dbReference type="InterPro" id="IPR011604">
    <property type="entry name" value="PDDEXK-like_dom_sf"/>
</dbReference>
<keyword evidence="6 9" id="KW-0411">Iron-sulfur</keyword>
<evidence type="ECO:0000256" key="4">
    <source>
        <dbReference type="ARBA" id="ARBA00022839"/>
    </source>
</evidence>
<comment type="cofactor">
    <cofactor evidence="9">
        <name>iron-sulfur cluster</name>
        <dbReference type="ChEBI" id="CHEBI:30408"/>
    </cofactor>
</comment>
<dbReference type="InterPro" id="IPR013343">
    <property type="entry name" value="CRISPR-assoc_prot_Cas4"/>
</dbReference>
<keyword evidence="7 9" id="KW-0051">Antiviral defense</keyword>
<keyword evidence="5 9" id="KW-0408">Iron</keyword>
<dbReference type="PANTHER" id="PTHR37168">
    <property type="entry name" value="CRISPR-ASSOCIATED EXONUCLEASE CAS4"/>
    <property type="match status" value="1"/>
</dbReference>
<keyword evidence="4 9" id="KW-0269">Exonuclease</keyword>
<organism evidence="11 12">
    <name type="scientific">Clostridium magnum DSM 2767</name>
    <dbReference type="NCBI Taxonomy" id="1121326"/>
    <lineage>
        <taxon>Bacteria</taxon>
        <taxon>Bacillati</taxon>
        <taxon>Bacillota</taxon>
        <taxon>Clostridia</taxon>
        <taxon>Eubacteriales</taxon>
        <taxon>Clostridiaceae</taxon>
        <taxon>Clostridium</taxon>
    </lineage>
</organism>
<evidence type="ECO:0000256" key="2">
    <source>
        <dbReference type="ARBA" id="ARBA00022723"/>
    </source>
</evidence>
<evidence type="ECO:0000313" key="12">
    <source>
        <dbReference type="Proteomes" id="UP000076603"/>
    </source>
</evidence>
<dbReference type="Pfam" id="PF01930">
    <property type="entry name" value="Cas_Cas4"/>
    <property type="match status" value="1"/>
</dbReference>
<dbReference type="GO" id="GO:0046872">
    <property type="term" value="F:metal ion binding"/>
    <property type="evidence" value="ECO:0007669"/>
    <property type="project" value="UniProtKB-KW"/>
</dbReference>
<dbReference type="EMBL" id="LWAE01000002">
    <property type="protein sequence ID" value="KZL91872.1"/>
    <property type="molecule type" value="Genomic_DNA"/>
</dbReference>
<protein>
    <recommendedName>
        <fullName evidence="9">CRISPR-associated exonuclease Cas4</fullName>
        <ecNumber evidence="9">3.1.12.1</ecNumber>
    </recommendedName>
</protein>
<gene>
    <name evidence="11" type="ORF">CLMAG_16780</name>
</gene>
<feature type="domain" description="DUF83" evidence="10">
    <location>
        <begin position="11"/>
        <end position="168"/>
    </location>
</feature>
<dbReference type="AlphaFoldDB" id="A0A161YMI7"/>
<keyword evidence="3 9" id="KW-0378">Hydrolase</keyword>
<keyword evidence="12" id="KW-1185">Reference proteome</keyword>
<dbReference type="Gene3D" id="3.90.320.10">
    <property type="match status" value="1"/>
</dbReference>
<comment type="caution">
    <text evidence="11">The sequence shown here is derived from an EMBL/GenBank/DDBJ whole genome shotgun (WGS) entry which is preliminary data.</text>
</comment>
<comment type="cofactor">
    <cofactor evidence="9">
        <name>Mg(2+)</name>
        <dbReference type="ChEBI" id="CHEBI:18420"/>
    </cofactor>
    <cofactor evidence="9">
        <name>Mn(2+)</name>
        <dbReference type="ChEBI" id="CHEBI:29035"/>
    </cofactor>
    <text evidence="9">Mg(2+) or Mn(2+) required for ssDNA cleavage activity.</text>
</comment>
<dbReference type="Proteomes" id="UP000076603">
    <property type="component" value="Unassembled WGS sequence"/>
</dbReference>
<keyword evidence="8 9" id="KW-0464">Manganese</keyword>
<evidence type="ECO:0000259" key="10">
    <source>
        <dbReference type="Pfam" id="PF01930"/>
    </source>
</evidence>
<evidence type="ECO:0000313" key="11">
    <source>
        <dbReference type="EMBL" id="KZL91872.1"/>
    </source>
</evidence>
<dbReference type="STRING" id="1121326.CLMAG_16780"/>
<dbReference type="GO" id="GO:0051536">
    <property type="term" value="F:iron-sulfur cluster binding"/>
    <property type="evidence" value="ECO:0007669"/>
    <property type="project" value="UniProtKB-KW"/>
</dbReference>
<proteinExistence type="inferred from homology"/>
<dbReference type="PATRIC" id="fig|1121326.3.peg.1654"/>
<evidence type="ECO:0000256" key="7">
    <source>
        <dbReference type="ARBA" id="ARBA00023118"/>
    </source>
</evidence>
<accession>A0A161YMI7</accession>
<reference evidence="11 12" key="1">
    <citation type="submission" date="2016-04" db="EMBL/GenBank/DDBJ databases">
        <title>Genome sequence of Clostridium magnum DSM 2767.</title>
        <authorList>
            <person name="Poehlein A."/>
            <person name="Uhlig R."/>
            <person name="Fischer R."/>
            <person name="Bahl H."/>
            <person name="Daniel R."/>
        </authorList>
    </citation>
    <scope>NUCLEOTIDE SEQUENCE [LARGE SCALE GENOMIC DNA]</scope>
    <source>
        <strain evidence="11 12">DSM 2767</strain>
    </source>
</reference>
<dbReference type="InterPro" id="IPR022765">
    <property type="entry name" value="Dna2/Cas4_DUF83"/>
</dbReference>
<name>A0A161YMI7_9CLOT</name>
<evidence type="ECO:0000256" key="8">
    <source>
        <dbReference type="ARBA" id="ARBA00023211"/>
    </source>
</evidence>
<comment type="function">
    <text evidence="9">CRISPR (clustered regularly interspaced short palindromic repeat) is an adaptive immune system that provides protection against mobile genetic elements (viruses, transposable elements and conjugative plasmids). CRISPR clusters contain sequences complementary to antecedent mobile elements and target invading nucleic acids. CRISPR clusters are transcribed and processed into CRISPR RNA (crRNA).</text>
</comment>
<evidence type="ECO:0000256" key="1">
    <source>
        <dbReference type="ARBA" id="ARBA00022722"/>
    </source>
</evidence>
<evidence type="ECO:0000256" key="6">
    <source>
        <dbReference type="ARBA" id="ARBA00023014"/>
    </source>
</evidence>
<dbReference type="GO" id="GO:0051607">
    <property type="term" value="P:defense response to virus"/>
    <property type="evidence" value="ECO:0007669"/>
    <property type="project" value="UniProtKB-KW"/>
</dbReference>
<dbReference type="PANTHER" id="PTHR37168:SF1">
    <property type="entry name" value="CRISPR-ASSOCIATED EXONUCLEASE CAS4"/>
    <property type="match status" value="1"/>
</dbReference>
<dbReference type="NCBIfam" id="TIGR00372">
    <property type="entry name" value="cas4"/>
    <property type="match status" value="1"/>
</dbReference>
<evidence type="ECO:0000256" key="3">
    <source>
        <dbReference type="ARBA" id="ARBA00022801"/>
    </source>
</evidence>